<gene>
    <name evidence="1" type="ORF">F5878DRAFT_710309</name>
</gene>
<dbReference type="AlphaFoldDB" id="A0AA38P8C2"/>
<reference evidence="1" key="1">
    <citation type="submission" date="2022-08" db="EMBL/GenBank/DDBJ databases">
        <authorList>
            <consortium name="DOE Joint Genome Institute"/>
            <person name="Min B."/>
            <person name="Riley R."/>
            <person name="Sierra-Patev S."/>
            <person name="Naranjo-Ortiz M."/>
            <person name="Looney B."/>
            <person name="Konkel Z."/>
            <person name="Slot J.C."/>
            <person name="Sakamoto Y."/>
            <person name="Steenwyk J.L."/>
            <person name="Rokas A."/>
            <person name="Carro J."/>
            <person name="Camarero S."/>
            <person name="Ferreira P."/>
            <person name="Molpeceres G."/>
            <person name="Ruiz-Duenas F.J."/>
            <person name="Serrano A."/>
            <person name="Henrissat B."/>
            <person name="Drula E."/>
            <person name="Hughes K.W."/>
            <person name="Mata J.L."/>
            <person name="Ishikawa N.K."/>
            <person name="Vargas-Isla R."/>
            <person name="Ushijima S."/>
            <person name="Smith C.A."/>
            <person name="Ahrendt S."/>
            <person name="Andreopoulos W."/>
            <person name="He G."/>
            <person name="Labutti K."/>
            <person name="Lipzen A."/>
            <person name="Ng V."/>
            <person name="Sandor L."/>
            <person name="Barry K."/>
            <person name="Martinez A.T."/>
            <person name="Xiao Y."/>
            <person name="Gibbons J.G."/>
            <person name="Terashima K."/>
            <person name="Hibbett D.S."/>
            <person name="Grigoriev I.V."/>
        </authorList>
    </citation>
    <scope>NUCLEOTIDE SEQUENCE</scope>
    <source>
        <strain evidence="1">TFB9207</strain>
    </source>
</reference>
<organism evidence="1 2">
    <name type="scientific">Lentinula raphanica</name>
    <dbReference type="NCBI Taxonomy" id="153919"/>
    <lineage>
        <taxon>Eukaryota</taxon>
        <taxon>Fungi</taxon>
        <taxon>Dikarya</taxon>
        <taxon>Basidiomycota</taxon>
        <taxon>Agaricomycotina</taxon>
        <taxon>Agaricomycetes</taxon>
        <taxon>Agaricomycetidae</taxon>
        <taxon>Agaricales</taxon>
        <taxon>Marasmiineae</taxon>
        <taxon>Omphalotaceae</taxon>
        <taxon>Lentinula</taxon>
    </lineage>
</organism>
<comment type="caution">
    <text evidence="1">The sequence shown here is derived from an EMBL/GenBank/DDBJ whole genome shotgun (WGS) entry which is preliminary data.</text>
</comment>
<sequence>MSPDRGVAGSGIDGGLDGSVIREILDFVLPPLRELDVIKERFRKEAGIDIADLIDKGSDSSAVSMSIFCWEAMLAFLWVGISWKEETDAPLKDARSESPADFCRSWTFASFRRGISDEIPSAALVEVDPDTMNIGAEGGVELEVEEGGRETVIGVFEISLPHLLGTYVVGVWKEQVEAAVATDALLSLVSLDTDVSASASEWMDFFLDRPSNGIREDLFSEGKVEEDDKFSVMEDEDPLLLVQLGPLEEPRKK</sequence>
<dbReference type="Proteomes" id="UP001163846">
    <property type="component" value="Unassembled WGS sequence"/>
</dbReference>
<protein>
    <submittedName>
        <fullName evidence="1">Uncharacterized protein</fullName>
    </submittedName>
</protein>
<name>A0AA38P8C2_9AGAR</name>
<accession>A0AA38P8C2</accession>
<evidence type="ECO:0000313" key="1">
    <source>
        <dbReference type="EMBL" id="KAJ3838207.1"/>
    </source>
</evidence>
<evidence type="ECO:0000313" key="2">
    <source>
        <dbReference type="Proteomes" id="UP001163846"/>
    </source>
</evidence>
<proteinExistence type="predicted"/>
<keyword evidence="2" id="KW-1185">Reference proteome</keyword>
<dbReference type="EMBL" id="MU806196">
    <property type="protein sequence ID" value="KAJ3838207.1"/>
    <property type="molecule type" value="Genomic_DNA"/>
</dbReference>